<feature type="compositionally biased region" description="Basic and acidic residues" evidence="1">
    <location>
        <begin position="30"/>
        <end position="39"/>
    </location>
</feature>
<keyword evidence="3" id="KW-1185">Reference proteome</keyword>
<accession>A0ABP4WKG2</accession>
<organism evidence="2 3">
    <name type="scientific">Aeromicrobium alkaliterrae</name>
    <dbReference type="NCBI Taxonomy" id="302168"/>
    <lineage>
        <taxon>Bacteria</taxon>
        <taxon>Bacillati</taxon>
        <taxon>Actinomycetota</taxon>
        <taxon>Actinomycetes</taxon>
        <taxon>Propionibacteriales</taxon>
        <taxon>Nocardioidaceae</taxon>
        <taxon>Aeromicrobium</taxon>
    </lineage>
</organism>
<gene>
    <name evidence="2" type="ORF">GCM10009710_36960</name>
</gene>
<protein>
    <submittedName>
        <fullName evidence="2">Uncharacterized protein</fullName>
    </submittedName>
</protein>
<evidence type="ECO:0000256" key="1">
    <source>
        <dbReference type="SAM" id="MobiDB-lite"/>
    </source>
</evidence>
<proteinExistence type="predicted"/>
<name>A0ABP4WKG2_9ACTN</name>
<reference evidence="3" key="1">
    <citation type="journal article" date="2019" name="Int. J. Syst. Evol. Microbiol.">
        <title>The Global Catalogue of Microorganisms (GCM) 10K type strain sequencing project: providing services to taxonomists for standard genome sequencing and annotation.</title>
        <authorList>
            <consortium name="The Broad Institute Genomics Platform"/>
            <consortium name="The Broad Institute Genome Sequencing Center for Infectious Disease"/>
            <person name="Wu L."/>
            <person name="Ma J."/>
        </authorList>
    </citation>
    <scope>NUCLEOTIDE SEQUENCE [LARGE SCALE GENOMIC DNA]</scope>
    <source>
        <strain evidence="3">JCM 13518</strain>
    </source>
</reference>
<dbReference type="Proteomes" id="UP001501057">
    <property type="component" value="Unassembled WGS sequence"/>
</dbReference>
<evidence type="ECO:0000313" key="2">
    <source>
        <dbReference type="EMBL" id="GAA1754142.1"/>
    </source>
</evidence>
<evidence type="ECO:0000313" key="3">
    <source>
        <dbReference type="Proteomes" id="UP001501057"/>
    </source>
</evidence>
<dbReference type="EMBL" id="BAAAME010000014">
    <property type="protein sequence ID" value="GAA1754142.1"/>
    <property type="molecule type" value="Genomic_DNA"/>
</dbReference>
<comment type="caution">
    <text evidence="2">The sequence shown here is derived from an EMBL/GenBank/DDBJ whole genome shotgun (WGS) entry which is preliminary data.</text>
</comment>
<feature type="region of interest" description="Disordered" evidence="1">
    <location>
        <begin position="16"/>
        <end position="58"/>
    </location>
</feature>
<sequence>MIEFLLRPHTVKGGGILTTQEDQRTVGAVGRDEAGECVRESGPPGDQRDGRSSAQSRGCIGRHRRYRLVATVDKSDPDVVEGLIDAECVISTQGEDTLDPMLLQHLGQSICTVNGCHLAPSHGQTFAENCRQ</sequence>